<name>A0A2C5YYV2_9HYPO</name>
<accession>A0A2C5YYV2</accession>
<reference evidence="1 2" key="1">
    <citation type="submission" date="2017-06" db="EMBL/GenBank/DDBJ databases">
        <title>Ant-infecting Ophiocordyceps genomes reveal a high diversity of potential behavioral manipulation genes and a possible major role for enterotoxins.</title>
        <authorList>
            <person name="De Bekker C."/>
            <person name="Evans H.C."/>
            <person name="Brachmann A."/>
            <person name="Hughes D.P."/>
        </authorList>
    </citation>
    <scope>NUCLEOTIDE SEQUENCE [LARGE SCALE GENOMIC DNA]</scope>
    <source>
        <strain evidence="1 2">1348a</strain>
    </source>
</reference>
<keyword evidence="2" id="KW-1185">Reference proteome</keyword>
<dbReference type="OrthoDB" id="4160064at2759"/>
<evidence type="ECO:0000313" key="1">
    <source>
        <dbReference type="EMBL" id="PHH73937.1"/>
    </source>
</evidence>
<protein>
    <submittedName>
        <fullName evidence="1">Uncharacterized protein</fullName>
    </submittedName>
</protein>
<evidence type="ECO:0000313" key="2">
    <source>
        <dbReference type="Proteomes" id="UP000224854"/>
    </source>
</evidence>
<dbReference type="Proteomes" id="UP000224854">
    <property type="component" value="Unassembled WGS sequence"/>
</dbReference>
<sequence length="188" mass="19681">MDAATPLLRPHSAPAAEPVSGIQRSAIRAFAALHLVRAALIVTAPFSGLTSLVLPATGTTYLLCALVGQRDMILAALLATAEPRRRREVLRALATSLVSDAADSVVLIFAAAASGGGGQGWMRRSPLVEIAAVATLAILEHLVLWSLSAADGAPGGRSGAEVVMMRAEDKQLRLDMWLADMRRVAQPV</sequence>
<comment type="caution">
    <text evidence="1">The sequence shown here is derived from an EMBL/GenBank/DDBJ whole genome shotgun (WGS) entry which is preliminary data.</text>
</comment>
<gene>
    <name evidence="1" type="ORF">CDD82_5190</name>
</gene>
<proteinExistence type="predicted"/>
<dbReference type="AlphaFoldDB" id="A0A2C5YYV2"/>
<organism evidence="1 2">
    <name type="scientific">Ophiocordyceps australis</name>
    <dbReference type="NCBI Taxonomy" id="1399860"/>
    <lineage>
        <taxon>Eukaryota</taxon>
        <taxon>Fungi</taxon>
        <taxon>Dikarya</taxon>
        <taxon>Ascomycota</taxon>
        <taxon>Pezizomycotina</taxon>
        <taxon>Sordariomycetes</taxon>
        <taxon>Hypocreomycetidae</taxon>
        <taxon>Hypocreales</taxon>
        <taxon>Ophiocordycipitaceae</taxon>
        <taxon>Ophiocordyceps</taxon>
    </lineage>
</organism>
<dbReference type="EMBL" id="NJEU01000467">
    <property type="protein sequence ID" value="PHH73937.1"/>
    <property type="molecule type" value="Genomic_DNA"/>
</dbReference>